<dbReference type="OrthoDB" id="423313at2759"/>
<dbReference type="KEGG" id="tasa:A1Q1_07578"/>
<evidence type="ECO:0000259" key="2">
    <source>
        <dbReference type="Pfam" id="PF00462"/>
    </source>
</evidence>
<dbReference type="PANTHER" id="PTHR45694:SF5">
    <property type="entry name" value="GLUTAREDOXIN 2"/>
    <property type="match status" value="1"/>
</dbReference>
<dbReference type="Pfam" id="PF00462">
    <property type="entry name" value="Glutaredoxin"/>
    <property type="match status" value="1"/>
</dbReference>
<dbReference type="PANTHER" id="PTHR45694">
    <property type="entry name" value="GLUTAREDOXIN 2"/>
    <property type="match status" value="1"/>
</dbReference>
<feature type="domain" description="Glutaredoxin" evidence="2">
    <location>
        <begin position="132"/>
        <end position="193"/>
    </location>
</feature>
<evidence type="ECO:0000256" key="1">
    <source>
        <dbReference type="SAM" id="MobiDB-lite"/>
    </source>
</evidence>
<name>J5TJH8_TRIAS</name>
<gene>
    <name evidence="3" type="ORF">A1Q1_07578</name>
</gene>
<dbReference type="RefSeq" id="XP_014182446.1">
    <property type="nucleotide sequence ID" value="XM_014326971.1"/>
</dbReference>
<evidence type="ECO:0000313" key="3">
    <source>
        <dbReference type="EMBL" id="EJT51221.1"/>
    </source>
</evidence>
<accession>J5TJH8</accession>
<dbReference type="Proteomes" id="UP000002748">
    <property type="component" value="Unassembled WGS sequence"/>
</dbReference>
<dbReference type="GO" id="GO:0005796">
    <property type="term" value="C:Golgi lumen"/>
    <property type="evidence" value="ECO:0007669"/>
    <property type="project" value="TreeGrafter"/>
</dbReference>
<reference evidence="3 4" key="1">
    <citation type="journal article" date="2012" name="Eukaryot. Cell">
        <title>Draft genome sequence of CBS 2479, the standard type strain of Trichosporon asahii.</title>
        <authorList>
            <person name="Yang R.Y."/>
            <person name="Li H.T."/>
            <person name="Zhu H."/>
            <person name="Zhou G.P."/>
            <person name="Wang M."/>
            <person name="Wang L."/>
        </authorList>
    </citation>
    <scope>NUCLEOTIDE SEQUENCE [LARGE SCALE GENOMIC DNA]</scope>
    <source>
        <strain evidence="4">ATCC 90039 / CBS 2479 / JCM 2466 / KCTC 7840 / NCYC 2677 / UAMH 7654</strain>
    </source>
</reference>
<dbReference type="PROSITE" id="PS51354">
    <property type="entry name" value="GLUTAREDOXIN_2"/>
    <property type="match status" value="1"/>
</dbReference>
<dbReference type="InterPro" id="IPR014025">
    <property type="entry name" value="Glutaredoxin_subgr"/>
</dbReference>
<dbReference type="AlphaFoldDB" id="J5TJH8"/>
<organism evidence="3 4">
    <name type="scientific">Trichosporon asahii var. asahii (strain ATCC 90039 / CBS 2479 / JCM 2466 / KCTC 7840 / NBRC 103889/ NCYC 2677 / UAMH 7654)</name>
    <name type="common">Yeast</name>
    <dbReference type="NCBI Taxonomy" id="1186058"/>
    <lineage>
        <taxon>Eukaryota</taxon>
        <taxon>Fungi</taxon>
        <taxon>Dikarya</taxon>
        <taxon>Basidiomycota</taxon>
        <taxon>Agaricomycotina</taxon>
        <taxon>Tremellomycetes</taxon>
        <taxon>Trichosporonales</taxon>
        <taxon>Trichosporonaceae</taxon>
        <taxon>Trichosporon</taxon>
    </lineage>
</organism>
<dbReference type="GO" id="GO:0000324">
    <property type="term" value="C:fungal-type vacuole"/>
    <property type="evidence" value="ECO:0007669"/>
    <property type="project" value="TreeGrafter"/>
</dbReference>
<dbReference type="PRINTS" id="PR00160">
    <property type="entry name" value="GLUTAREDOXIN"/>
</dbReference>
<evidence type="ECO:0000313" key="4">
    <source>
        <dbReference type="Proteomes" id="UP000002748"/>
    </source>
</evidence>
<dbReference type="SUPFAM" id="SSF52833">
    <property type="entry name" value="Thioredoxin-like"/>
    <property type="match status" value="1"/>
</dbReference>
<sequence length="236" mass="26201">MSAPVKLEQPPDELLMAEDDLALQVEDPVLSPEELARATANEAETAASREAAKTEQLQAMIWFLYHGGVLPSIIPTKMSAKEWRDELGEAWEIKKTSAGTKHAQADSYSTEGEMPELFPGGWEDESKLRTRVTVFSKSYCPYSRRAKGIIGKYDLDPPPFILELDHRPDDMDAIQDALYALTGRRTVPNVIVDFEPIGGSDEVATLHGEGSLEKKLLRGQTKFVFNANGELESHEI</sequence>
<dbReference type="VEuPathDB" id="FungiDB:A1Q1_07578"/>
<comment type="caution">
    <text evidence="3">The sequence shown here is derived from an EMBL/GenBank/DDBJ whole genome shotgun (WGS) entry which is preliminary data.</text>
</comment>
<feature type="region of interest" description="Disordered" evidence="1">
    <location>
        <begin position="102"/>
        <end position="121"/>
    </location>
</feature>
<dbReference type="GeneID" id="25991090"/>
<dbReference type="HOGENOM" id="CLU_074650_0_0_1"/>
<dbReference type="InterPro" id="IPR002109">
    <property type="entry name" value="Glutaredoxin"/>
</dbReference>
<dbReference type="Gene3D" id="3.40.30.10">
    <property type="entry name" value="Glutaredoxin"/>
    <property type="match status" value="1"/>
</dbReference>
<dbReference type="InterPro" id="IPR036249">
    <property type="entry name" value="Thioredoxin-like_sf"/>
</dbReference>
<protein>
    <recommendedName>
        <fullName evidence="2">Glutaredoxin domain-containing protein</fullName>
    </recommendedName>
</protein>
<proteinExistence type="predicted"/>
<dbReference type="GO" id="GO:0034599">
    <property type="term" value="P:cellular response to oxidative stress"/>
    <property type="evidence" value="ECO:0007669"/>
    <property type="project" value="TreeGrafter"/>
</dbReference>
<dbReference type="CDD" id="cd03419">
    <property type="entry name" value="GRX_GRXh_1_2_like"/>
    <property type="match status" value="1"/>
</dbReference>
<dbReference type="EMBL" id="ALBS01000069">
    <property type="protein sequence ID" value="EJT51221.1"/>
    <property type="molecule type" value="Genomic_DNA"/>
</dbReference>
<dbReference type="GO" id="GO:0015038">
    <property type="term" value="F:glutathione disulfide oxidoreductase activity"/>
    <property type="evidence" value="ECO:0007669"/>
    <property type="project" value="TreeGrafter"/>
</dbReference>
<dbReference type="GO" id="GO:0005801">
    <property type="term" value="C:cis-Golgi network"/>
    <property type="evidence" value="ECO:0007669"/>
    <property type="project" value="TreeGrafter"/>
</dbReference>